<organism evidence="8 9">
    <name type="scientific">Psychrosphaera aquimarina</name>
    <dbReference type="NCBI Taxonomy" id="2044854"/>
    <lineage>
        <taxon>Bacteria</taxon>
        <taxon>Pseudomonadati</taxon>
        <taxon>Pseudomonadota</taxon>
        <taxon>Gammaproteobacteria</taxon>
        <taxon>Alteromonadales</taxon>
        <taxon>Pseudoalteromonadaceae</taxon>
        <taxon>Psychrosphaera</taxon>
    </lineage>
</organism>
<dbReference type="Gene3D" id="2.170.130.10">
    <property type="entry name" value="TonB-dependent receptor, plug domain"/>
    <property type="match status" value="1"/>
</dbReference>
<comment type="caution">
    <text evidence="8">The sequence shown here is derived from an EMBL/GenBank/DDBJ whole genome shotgun (WGS) entry which is preliminary data.</text>
</comment>
<dbReference type="PANTHER" id="PTHR40980">
    <property type="entry name" value="PLUG DOMAIN-CONTAINING PROTEIN"/>
    <property type="match status" value="1"/>
</dbReference>
<dbReference type="Proteomes" id="UP001257914">
    <property type="component" value="Unassembled WGS sequence"/>
</dbReference>
<dbReference type="Pfam" id="PF07715">
    <property type="entry name" value="Plug"/>
    <property type="match status" value="1"/>
</dbReference>
<evidence type="ECO:0000313" key="9">
    <source>
        <dbReference type="Proteomes" id="UP001257914"/>
    </source>
</evidence>
<dbReference type="InterPro" id="IPR012910">
    <property type="entry name" value="Plug_dom"/>
</dbReference>
<evidence type="ECO:0000313" key="8">
    <source>
        <dbReference type="EMBL" id="MDU0113065.1"/>
    </source>
</evidence>
<dbReference type="InterPro" id="IPR000531">
    <property type="entry name" value="Beta-barrel_TonB"/>
</dbReference>
<evidence type="ECO:0000256" key="5">
    <source>
        <dbReference type="SAM" id="SignalP"/>
    </source>
</evidence>
<proteinExistence type="inferred from homology"/>
<gene>
    <name evidence="8" type="ORF">RT723_08655</name>
</gene>
<evidence type="ECO:0000256" key="2">
    <source>
        <dbReference type="ARBA" id="ARBA00023136"/>
    </source>
</evidence>
<evidence type="ECO:0000256" key="4">
    <source>
        <dbReference type="RuleBase" id="RU003357"/>
    </source>
</evidence>
<feature type="domain" description="TonB-dependent receptor plug" evidence="7">
    <location>
        <begin position="56"/>
        <end position="155"/>
    </location>
</feature>
<dbReference type="RefSeq" id="WP_315946677.1">
    <property type="nucleotide sequence ID" value="NZ_JAWCUA010000007.1"/>
</dbReference>
<dbReference type="PANTHER" id="PTHR40980:SF3">
    <property type="entry name" value="TONB-DEPENDENT RECEPTOR-LIKE BETA-BARREL DOMAIN-CONTAINING PROTEIN"/>
    <property type="match status" value="1"/>
</dbReference>
<evidence type="ECO:0000256" key="3">
    <source>
        <dbReference type="ARBA" id="ARBA00023237"/>
    </source>
</evidence>
<dbReference type="NCBIfam" id="TIGR01782">
    <property type="entry name" value="TonB-Xanth-Caul"/>
    <property type="match status" value="1"/>
</dbReference>
<feature type="chain" id="PRO_5047101368" evidence="5">
    <location>
        <begin position="31"/>
        <end position="990"/>
    </location>
</feature>
<evidence type="ECO:0000256" key="1">
    <source>
        <dbReference type="ARBA" id="ARBA00004442"/>
    </source>
</evidence>
<name>A0ABU3R064_9GAMM</name>
<keyword evidence="4" id="KW-0798">TonB box</keyword>
<sequence>MKNNRFVKTQIATSLSIAIGAFAAPIVAHAADEAKDVEVIEVTGIRASLIKSRDLKRDSNGVADAISAEDIGKFPDTNLAESMQRIAGVSIDRQNGEGSKVTVRGIPPEMNLVTLNGRQMPVTTGNRSFDFANIASEGVSGVVVTKTGDASVPTGGIGSVIDIQTHKPLSHQGTKASFGVKAVADTSTEDGSITPELSGLYSYTDEDGKFGVSVSASYQKRESGNAQAQVGTGWRSFPGTADTDWSGTNATWGGVAKDSTQTNRPADSDIYSVPQTTIYKFEEQQRTRTNAQLVLQYRPIDSVTATLDYTMMQNDIDVQHNDISAWYNFGTSENVWSDGPVATPLIYSEDYPSASPADLSMARGFSANRHESSSIGLNVEWQVNSDLKLELDVHSSDASRTPNGQYGSAANMSMAAFVRTRAATDFTGDRPILAVDGSENVQWSDMRVTGSTFGNSQDASDVSQQQVNGSYVLDENSSIDFGVSLTSVSNHSQAINVQRNDWGGMGVDQPSIFTEDMFPVDSIQDRFDTSGGNFNGLSGDMQAIDRMFVWDFEAIRAIAAEAYTTSAGATPGDCGNLFCPSTNYGGDTDRFTEENSTAVYAQYNYDGEMAGMYYGLHVGVRWEDTEVESTSIVTARDGAEWVSANEVILGDGGRVFQTQTGGYDYFLPNINFNLEVTDDVIVRAAYSQTIGRPNYADIQGGTVVGSLARTSGANGSAGNPNLLPLESTNLDLSVEWYYSETSYMSFGLFKKDTQNYIANVEENSTIYGIANPGDGAKYNEARLALNTTDAVAIRDYIFANYPNDPYVDVANGIITGDPATDNIMNVAINVPTNNDRKTPIDGMEFSIQHLFGETGYGVIANYTAVSTDLEYDVMNLEDQPVLTNISDSANLIAFYDLDGFQARIAYNWRDEFLASRYQGDVGPSPIFVEAYSQIDFNMSYDVSQVEGLTVFFEGINIANNFTRTHGRAEKQVLNLTETGPRYNFGARYSF</sequence>
<protein>
    <submittedName>
        <fullName evidence="8">TonB-dependent receptor</fullName>
    </submittedName>
</protein>
<keyword evidence="5" id="KW-0732">Signal</keyword>
<dbReference type="SUPFAM" id="SSF56935">
    <property type="entry name" value="Porins"/>
    <property type="match status" value="1"/>
</dbReference>
<accession>A0ABU3R064</accession>
<dbReference type="InterPro" id="IPR010104">
    <property type="entry name" value="TonB_rcpt_bac"/>
</dbReference>
<reference evidence="8 9" key="1">
    <citation type="submission" date="2023-10" db="EMBL/GenBank/DDBJ databases">
        <title>Psychrosphaera aquimaarina strain SW33 isolated from seawater.</title>
        <authorList>
            <person name="Bayburt H."/>
            <person name="Kim J.M."/>
            <person name="Choi B.J."/>
            <person name="Jeon C.O."/>
        </authorList>
    </citation>
    <scope>NUCLEOTIDE SEQUENCE [LARGE SCALE GENOMIC DNA]</scope>
    <source>
        <strain evidence="8 9">KCTC 52743</strain>
    </source>
</reference>
<feature type="signal peptide" evidence="5">
    <location>
        <begin position="1"/>
        <end position="30"/>
    </location>
</feature>
<keyword evidence="9" id="KW-1185">Reference proteome</keyword>
<evidence type="ECO:0000259" key="7">
    <source>
        <dbReference type="Pfam" id="PF07715"/>
    </source>
</evidence>
<keyword evidence="2 4" id="KW-0472">Membrane</keyword>
<dbReference type="Pfam" id="PF00593">
    <property type="entry name" value="TonB_dep_Rec_b-barrel"/>
    <property type="match status" value="1"/>
</dbReference>
<feature type="domain" description="TonB-dependent receptor-like beta-barrel" evidence="6">
    <location>
        <begin position="432"/>
        <end position="957"/>
    </location>
</feature>
<dbReference type="InterPro" id="IPR037066">
    <property type="entry name" value="Plug_dom_sf"/>
</dbReference>
<dbReference type="EMBL" id="JAWCUA010000007">
    <property type="protein sequence ID" value="MDU0113065.1"/>
    <property type="molecule type" value="Genomic_DNA"/>
</dbReference>
<keyword evidence="3" id="KW-0998">Cell outer membrane</keyword>
<keyword evidence="8" id="KW-0675">Receptor</keyword>
<dbReference type="Gene3D" id="2.40.170.20">
    <property type="entry name" value="TonB-dependent receptor, beta-barrel domain"/>
    <property type="match status" value="1"/>
</dbReference>
<dbReference type="InterPro" id="IPR036942">
    <property type="entry name" value="Beta-barrel_TonB_sf"/>
</dbReference>
<comment type="similarity">
    <text evidence="4">Belongs to the TonB-dependent receptor family.</text>
</comment>
<evidence type="ECO:0000259" key="6">
    <source>
        <dbReference type="Pfam" id="PF00593"/>
    </source>
</evidence>
<comment type="subcellular location">
    <subcellularLocation>
        <location evidence="1 4">Cell outer membrane</location>
    </subcellularLocation>
</comment>